<dbReference type="InterPro" id="IPR001608">
    <property type="entry name" value="Ala_racemase_N"/>
</dbReference>
<proteinExistence type="inferred from homology"/>
<sequence>MTSLAERLRTAHDRVHSAAVAADRDPHEIRLLLAVKTQPAERILQALRAHADQGSPGGVALLGHNKIQEMDATGPALSEAGEHPGLAHEMHVIGHLQSNKINAALRWASCIQTLDTTRLAGKLDAAVARQAERGDREVRDDEPIPVEVMVQVNTSGEESKAGVAPESARDLALAVAALPHLRLTGFMTIGANTDDSGAVRASFDALTQIRDDIAGSGELGTEAARELSMGMSGDLETAVAAGATMVRLGTAVFGAREPAA</sequence>
<dbReference type="CDD" id="cd00635">
    <property type="entry name" value="PLPDE_III_YBL036c_like"/>
    <property type="match status" value="1"/>
</dbReference>
<dbReference type="InterPro" id="IPR029066">
    <property type="entry name" value="PLP-binding_barrel"/>
</dbReference>
<dbReference type="HAMAP" id="MF_02087">
    <property type="entry name" value="PLP_homeostasis"/>
    <property type="match status" value="1"/>
</dbReference>
<evidence type="ECO:0000256" key="4">
    <source>
        <dbReference type="RuleBase" id="RU004514"/>
    </source>
</evidence>
<dbReference type="EMBL" id="RKHK01000001">
    <property type="protein sequence ID" value="ROR71993.1"/>
    <property type="molecule type" value="Genomic_DNA"/>
</dbReference>
<dbReference type="GO" id="GO:0030170">
    <property type="term" value="F:pyridoxal phosphate binding"/>
    <property type="evidence" value="ECO:0007669"/>
    <property type="project" value="UniProtKB-UniRule"/>
</dbReference>
<dbReference type="Proteomes" id="UP000280668">
    <property type="component" value="Unassembled WGS sequence"/>
</dbReference>
<comment type="similarity">
    <text evidence="2 4">Belongs to the pyridoxal phosphate-binding protein YggS/PROSC family.</text>
</comment>
<dbReference type="PANTHER" id="PTHR10146">
    <property type="entry name" value="PROLINE SYNTHETASE CO-TRANSCRIBED BACTERIAL HOMOLOG PROTEIN"/>
    <property type="match status" value="1"/>
</dbReference>
<dbReference type="SUPFAM" id="SSF51419">
    <property type="entry name" value="PLP-binding barrel"/>
    <property type="match status" value="1"/>
</dbReference>
<dbReference type="PANTHER" id="PTHR10146:SF14">
    <property type="entry name" value="PYRIDOXAL PHOSPHATE HOMEOSTASIS PROTEIN"/>
    <property type="match status" value="1"/>
</dbReference>
<keyword evidence="7" id="KW-1185">Reference proteome</keyword>
<gene>
    <name evidence="6" type="ORF">EDD31_0335</name>
</gene>
<protein>
    <recommendedName>
        <fullName evidence="2">Pyridoxal phosphate homeostasis protein</fullName>
        <shortName evidence="2">PLP homeostasis protein</shortName>
    </recommendedName>
</protein>
<name>A0A3N2B9P3_9MICO</name>
<evidence type="ECO:0000256" key="1">
    <source>
        <dbReference type="ARBA" id="ARBA00022898"/>
    </source>
</evidence>
<dbReference type="OrthoDB" id="9804072at2"/>
<evidence type="ECO:0000256" key="3">
    <source>
        <dbReference type="PIRSR" id="PIRSR004848-1"/>
    </source>
</evidence>
<dbReference type="InterPro" id="IPR011078">
    <property type="entry name" value="PyrdxlP_homeostasis"/>
</dbReference>
<comment type="caution">
    <text evidence="6">The sequence shown here is derived from an EMBL/GenBank/DDBJ whole genome shotgun (WGS) entry which is preliminary data.</text>
</comment>
<dbReference type="NCBIfam" id="TIGR00044">
    <property type="entry name" value="YggS family pyridoxal phosphate-dependent enzyme"/>
    <property type="match status" value="1"/>
</dbReference>
<feature type="domain" description="Alanine racemase N-terminal" evidence="5">
    <location>
        <begin position="58"/>
        <end position="256"/>
    </location>
</feature>
<dbReference type="PIRSF" id="PIRSF004848">
    <property type="entry name" value="YBL036c_PLPDEIII"/>
    <property type="match status" value="1"/>
</dbReference>
<evidence type="ECO:0000259" key="5">
    <source>
        <dbReference type="Pfam" id="PF01168"/>
    </source>
</evidence>
<reference evidence="6 7" key="1">
    <citation type="submission" date="2018-11" db="EMBL/GenBank/DDBJ databases">
        <title>Sequencing the genomes of 1000 actinobacteria strains.</title>
        <authorList>
            <person name="Klenk H.-P."/>
        </authorList>
    </citation>
    <scope>NUCLEOTIDE SEQUENCE [LARGE SCALE GENOMIC DNA]</scope>
    <source>
        <strain evidence="6 7">DSM 11294</strain>
    </source>
</reference>
<dbReference type="RefSeq" id="WP_123302631.1">
    <property type="nucleotide sequence ID" value="NZ_RKHK01000001.1"/>
</dbReference>
<dbReference type="AlphaFoldDB" id="A0A3N2B9P3"/>
<feature type="modified residue" description="N6-(pyridoxal phosphate)lysine" evidence="2 3">
    <location>
        <position position="36"/>
    </location>
</feature>
<keyword evidence="1 2" id="KW-0663">Pyridoxal phosphate</keyword>
<dbReference type="Pfam" id="PF01168">
    <property type="entry name" value="Ala_racemase_N"/>
    <property type="match status" value="1"/>
</dbReference>
<accession>A0A3N2B9P3</accession>
<evidence type="ECO:0000256" key="2">
    <source>
        <dbReference type="HAMAP-Rule" id="MF_02087"/>
    </source>
</evidence>
<evidence type="ECO:0000313" key="6">
    <source>
        <dbReference type="EMBL" id="ROR71993.1"/>
    </source>
</evidence>
<evidence type="ECO:0000313" key="7">
    <source>
        <dbReference type="Proteomes" id="UP000280668"/>
    </source>
</evidence>
<comment type="function">
    <text evidence="2">Pyridoxal 5'-phosphate (PLP)-binding protein, which is involved in PLP homeostasis.</text>
</comment>
<dbReference type="Gene3D" id="3.20.20.10">
    <property type="entry name" value="Alanine racemase"/>
    <property type="match status" value="1"/>
</dbReference>
<comment type="cofactor">
    <cofactor evidence="3">
        <name>pyridoxal 5'-phosphate</name>
        <dbReference type="ChEBI" id="CHEBI:597326"/>
    </cofactor>
</comment>
<organism evidence="6 7">
    <name type="scientific">Bogoriella caseilytica</name>
    <dbReference type="NCBI Taxonomy" id="56055"/>
    <lineage>
        <taxon>Bacteria</taxon>
        <taxon>Bacillati</taxon>
        <taxon>Actinomycetota</taxon>
        <taxon>Actinomycetes</taxon>
        <taxon>Micrococcales</taxon>
        <taxon>Bogoriellaceae</taxon>
        <taxon>Bogoriella</taxon>
    </lineage>
</organism>